<dbReference type="RefSeq" id="WP_164432563.1">
    <property type="nucleotide sequence ID" value="NZ_JAAIKT010000047.1"/>
</dbReference>
<gene>
    <name evidence="2" type="ORF">G4H13_31210</name>
</gene>
<evidence type="ECO:0000313" key="2">
    <source>
        <dbReference type="EMBL" id="NEW74718.1"/>
    </source>
</evidence>
<accession>A0A6G4AN94</accession>
<keyword evidence="2" id="KW-0255">Endonuclease</keyword>
<dbReference type="InterPro" id="IPR002711">
    <property type="entry name" value="HNH"/>
</dbReference>
<dbReference type="GO" id="GO:0003676">
    <property type="term" value="F:nucleic acid binding"/>
    <property type="evidence" value="ECO:0007669"/>
    <property type="project" value="InterPro"/>
</dbReference>
<sequence>MRSPAWTRDELLLACVLVVENDWNELRESDPRAQELSKLLRSLPLHGDAARSVPNFRSVGSVSRKTTDLASNHPAYSGKPTRCGRLDREVIADFISQPSKMINAAKAIQEGIRSGELQRIPEQPDEISDDGATGAEGRLLARWTIARERDPKLRRRKLDRVRRLGQPLRCEVCDFQFDCFYGPIGEGYIEVHHLLPLYISGPRDTELDDLALLCSNCHRMCHRNHLGESWRTPAALKAEIEKVSE</sequence>
<reference evidence="2" key="1">
    <citation type="submission" date="2020-02" db="EMBL/GenBank/DDBJ databases">
        <title>A new Streptomyces sp. for controlling soil-borne diseases.</title>
        <authorList>
            <person name="Li X."/>
            <person name="Tian Y."/>
            <person name="Gao K."/>
        </authorList>
    </citation>
    <scope>NUCLEOTIDE SEQUENCE [LARGE SCALE GENOMIC DNA]</scope>
    <source>
        <strain evidence="2">0250</strain>
    </source>
</reference>
<dbReference type="CDD" id="cd00085">
    <property type="entry name" value="HNHc"/>
    <property type="match status" value="1"/>
</dbReference>
<keyword evidence="3" id="KW-1185">Reference proteome</keyword>
<comment type="caution">
    <text evidence="2">The sequence shown here is derived from an EMBL/GenBank/DDBJ whole genome shotgun (WGS) entry which is preliminary data.</text>
</comment>
<feature type="domain" description="HNH" evidence="1">
    <location>
        <begin position="170"/>
        <end position="223"/>
    </location>
</feature>
<keyword evidence="2" id="KW-0540">Nuclease</keyword>
<dbReference type="EMBL" id="JAAIKT010000047">
    <property type="protein sequence ID" value="NEW74718.1"/>
    <property type="molecule type" value="Genomic_DNA"/>
</dbReference>
<dbReference type="Pfam" id="PF01844">
    <property type="entry name" value="HNH"/>
    <property type="match status" value="1"/>
</dbReference>
<keyword evidence="2" id="KW-0378">Hydrolase</keyword>
<dbReference type="Proteomes" id="UP000476310">
    <property type="component" value="Unassembled WGS sequence"/>
</dbReference>
<dbReference type="GO" id="GO:0004519">
    <property type="term" value="F:endonuclease activity"/>
    <property type="evidence" value="ECO:0007669"/>
    <property type="project" value="UniProtKB-KW"/>
</dbReference>
<dbReference type="Gene3D" id="1.10.30.50">
    <property type="match status" value="1"/>
</dbReference>
<dbReference type="GO" id="GO:0008270">
    <property type="term" value="F:zinc ion binding"/>
    <property type="evidence" value="ECO:0007669"/>
    <property type="project" value="InterPro"/>
</dbReference>
<dbReference type="InterPro" id="IPR003615">
    <property type="entry name" value="HNH_nuc"/>
</dbReference>
<organism evidence="2 3">
    <name type="scientific">Streptomyces rhizosphaericus</name>
    <dbReference type="NCBI Taxonomy" id="114699"/>
    <lineage>
        <taxon>Bacteria</taxon>
        <taxon>Bacillati</taxon>
        <taxon>Actinomycetota</taxon>
        <taxon>Actinomycetes</taxon>
        <taxon>Kitasatosporales</taxon>
        <taxon>Streptomycetaceae</taxon>
        <taxon>Streptomyces</taxon>
        <taxon>Streptomyces violaceusniger group</taxon>
    </lineage>
</organism>
<name>A0A6G4AN94_9ACTN</name>
<protein>
    <submittedName>
        <fullName evidence="2">HNH endonuclease</fullName>
    </submittedName>
</protein>
<evidence type="ECO:0000313" key="3">
    <source>
        <dbReference type="Proteomes" id="UP000476310"/>
    </source>
</evidence>
<proteinExistence type="predicted"/>
<evidence type="ECO:0000259" key="1">
    <source>
        <dbReference type="Pfam" id="PF01844"/>
    </source>
</evidence>
<dbReference type="AlphaFoldDB" id="A0A6G4AN94"/>